<protein>
    <submittedName>
        <fullName evidence="1">Uncharacterized protein</fullName>
    </submittedName>
</protein>
<name>A0A1E2RZZ1_9HYPH</name>
<dbReference type="AlphaFoldDB" id="A0A1E2RZZ1"/>
<accession>A0A1E2RZZ1</accession>
<dbReference type="Proteomes" id="UP000095087">
    <property type="component" value="Unassembled WGS sequence"/>
</dbReference>
<dbReference type="RefSeq" id="WP_069094979.1">
    <property type="nucleotide sequence ID" value="NZ_MASI01000003.1"/>
</dbReference>
<gene>
    <name evidence="1" type="ORF">A7A08_01690</name>
</gene>
<proteinExistence type="predicted"/>
<dbReference type="STRING" id="1177755.A7A08_01690"/>
<organism evidence="1 2">
    <name type="scientific">Methyloligella halotolerans</name>
    <dbReference type="NCBI Taxonomy" id="1177755"/>
    <lineage>
        <taxon>Bacteria</taxon>
        <taxon>Pseudomonadati</taxon>
        <taxon>Pseudomonadota</taxon>
        <taxon>Alphaproteobacteria</taxon>
        <taxon>Hyphomicrobiales</taxon>
        <taxon>Hyphomicrobiaceae</taxon>
        <taxon>Methyloligella</taxon>
    </lineage>
</organism>
<evidence type="ECO:0000313" key="2">
    <source>
        <dbReference type="Proteomes" id="UP000095087"/>
    </source>
</evidence>
<sequence>MNGDHEREDPRNEPVEVPCEVAAERGPSIGIRVAGRKDGRLVFLSREHVLDRGKGFVTIPRWLAEDRGLTEAAAHSSKDQGRLL</sequence>
<keyword evidence="2" id="KW-1185">Reference proteome</keyword>
<comment type="caution">
    <text evidence="1">The sequence shown here is derived from an EMBL/GenBank/DDBJ whole genome shotgun (WGS) entry which is preliminary data.</text>
</comment>
<dbReference type="EMBL" id="MASI01000003">
    <property type="protein sequence ID" value="ODA67655.1"/>
    <property type="molecule type" value="Genomic_DNA"/>
</dbReference>
<reference evidence="1 2" key="1">
    <citation type="submission" date="2016-07" db="EMBL/GenBank/DDBJ databases">
        <title>Draft genome sequence of Methyloligella halotolerans C2T (VKM B-2706T=CCUG 61687T=DSM 25045T), a halotolerant polyhydroxybutyrate accumulating methylotroph.</title>
        <authorList>
            <person name="Vasilenko O.V."/>
            <person name="Doronina N.V."/>
            <person name="Poroshina M.N."/>
            <person name="Tarlachkov S.V."/>
            <person name="Trotsenko Y.A."/>
        </authorList>
    </citation>
    <scope>NUCLEOTIDE SEQUENCE [LARGE SCALE GENOMIC DNA]</scope>
    <source>
        <strain evidence="1 2">VKM B-2706</strain>
    </source>
</reference>
<evidence type="ECO:0000313" key="1">
    <source>
        <dbReference type="EMBL" id="ODA67655.1"/>
    </source>
</evidence>